<reference evidence="1" key="1">
    <citation type="submission" date="2020-04" db="EMBL/GenBank/DDBJ databases">
        <authorList>
            <person name="Alioto T."/>
            <person name="Alioto T."/>
            <person name="Gomez Garrido J."/>
        </authorList>
    </citation>
    <scope>NUCLEOTIDE SEQUENCE</scope>
    <source>
        <strain evidence="1">A484AB</strain>
    </source>
</reference>
<evidence type="ECO:0000313" key="2">
    <source>
        <dbReference type="Proteomes" id="UP001152795"/>
    </source>
</evidence>
<protein>
    <submittedName>
        <fullName evidence="1">Uncharacterized protein</fullName>
    </submittedName>
</protein>
<dbReference type="EMBL" id="CACRXK020042163">
    <property type="protein sequence ID" value="CAB4045819.1"/>
    <property type="molecule type" value="Genomic_DNA"/>
</dbReference>
<name>A0A7D9MKS5_PARCT</name>
<sequence>MAVMPSDSSDKNILNQLQNNFFNVQDKYKVLVEYDSSNDRVKWNGNFENLKTFVADLFGEQSKWISPGGRAKSFRSSQVSITWYPLKKSLVFQGQAGIKLKDLIIGLAGSNMAKDCGNITLSSVIDQENFDQLAGNVTNIELSVKHIGVAMKKLDKDFQLMANYIKDRDRNLRDTTRDIGVQTDFDLVSETRAQSQTVCSVSHSELSTELEGAKLDIVLMESKIVCGLLTNTQKMEQIRVELVDQNKALSSKVEALELDLKTCKLTYTNWNKGTQLITRINNVAQLHLWEIGRLIPK</sequence>
<accession>A0A7D9MKS5</accession>
<comment type="caution">
    <text evidence="1">The sequence shown here is derived from an EMBL/GenBank/DDBJ whole genome shotgun (WGS) entry which is preliminary data.</text>
</comment>
<dbReference type="AlphaFoldDB" id="A0A7D9MKS5"/>
<organism evidence="1 2">
    <name type="scientific">Paramuricea clavata</name>
    <name type="common">Red gorgonian</name>
    <name type="synonym">Violescent sea-whip</name>
    <dbReference type="NCBI Taxonomy" id="317549"/>
    <lineage>
        <taxon>Eukaryota</taxon>
        <taxon>Metazoa</taxon>
        <taxon>Cnidaria</taxon>
        <taxon>Anthozoa</taxon>
        <taxon>Octocorallia</taxon>
        <taxon>Malacalcyonacea</taxon>
        <taxon>Plexauridae</taxon>
        <taxon>Paramuricea</taxon>
    </lineage>
</organism>
<evidence type="ECO:0000313" key="1">
    <source>
        <dbReference type="EMBL" id="CAB4045819.1"/>
    </source>
</evidence>
<dbReference type="Proteomes" id="UP001152795">
    <property type="component" value="Unassembled WGS sequence"/>
</dbReference>
<proteinExistence type="predicted"/>
<gene>
    <name evidence="1" type="ORF">PACLA_8A056721</name>
</gene>
<keyword evidence="2" id="KW-1185">Reference proteome</keyword>